<evidence type="ECO:0000313" key="1">
    <source>
        <dbReference type="EMBL" id="KAK8051148.1"/>
    </source>
</evidence>
<name>A0ABR1TWZ1_9PEZI</name>
<sequence>MRCQQPALVGVHADQCHPPRNGALLAQVRNPRPGRVRGEYDRNLLAEVIASAGHHNGVPVGPSLRSVLPDALRSGKGRCTARRCSALRGLSIEKREPFSSREPAAAAPILCVIRQLAGRNLLLFTPAEQSKPRGWFSVQGHAENQAGAPEATLLVLDILEASMSHADAEFDCILRFLGVRVSSQAPGPEDGIWKNRRVT</sequence>
<keyword evidence="2" id="KW-1185">Reference proteome</keyword>
<accession>A0ABR1TWZ1</accession>
<protein>
    <submittedName>
        <fullName evidence="1">Uncharacterized protein</fullName>
    </submittedName>
</protein>
<dbReference type="Proteomes" id="UP001444661">
    <property type="component" value="Unassembled WGS sequence"/>
</dbReference>
<reference evidence="1 2" key="1">
    <citation type="submission" date="2023-01" db="EMBL/GenBank/DDBJ databases">
        <title>Analysis of 21 Apiospora genomes using comparative genomics revels a genus with tremendous synthesis potential of carbohydrate active enzymes and secondary metabolites.</title>
        <authorList>
            <person name="Sorensen T."/>
        </authorList>
    </citation>
    <scope>NUCLEOTIDE SEQUENCE [LARGE SCALE GENOMIC DNA]</scope>
    <source>
        <strain evidence="1 2">CBS 33761</strain>
    </source>
</reference>
<evidence type="ECO:0000313" key="2">
    <source>
        <dbReference type="Proteomes" id="UP001444661"/>
    </source>
</evidence>
<proteinExistence type="predicted"/>
<comment type="caution">
    <text evidence="1">The sequence shown here is derived from an EMBL/GenBank/DDBJ whole genome shotgun (WGS) entry which is preliminary data.</text>
</comment>
<organism evidence="1 2">
    <name type="scientific">Apiospora rasikravindrae</name>
    <dbReference type="NCBI Taxonomy" id="990691"/>
    <lineage>
        <taxon>Eukaryota</taxon>
        <taxon>Fungi</taxon>
        <taxon>Dikarya</taxon>
        <taxon>Ascomycota</taxon>
        <taxon>Pezizomycotina</taxon>
        <taxon>Sordariomycetes</taxon>
        <taxon>Xylariomycetidae</taxon>
        <taxon>Amphisphaeriales</taxon>
        <taxon>Apiosporaceae</taxon>
        <taxon>Apiospora</taxon>
    </lineage>
</organism>
<gene>
    <name evidence="1" type="ORF">PG993_002533</name>
</gene>
<dbReference type="EMBL" id="JAQQWK010000002">
    <property type="protein sequence ID" value="KAK8051148.1"/>
    <property type="molecule type" value="Genomic_DNA"/>
</dbReference>